<evidence type="ECO:0000256" key="2">
    <source>
        <dbReference type="ARBA" id="ARBA00012150"/>
    </source>
</evidence>
<dbReference type="Proteomes" id="UP001229244">
    <property type="component" value="Unassembled WGS sequence"/>
</dbReference>
<dbReference type="Gene3D" id="3.30.70.100">
    <property type="match status" value="1"/>
</dbReference>
<dbReference type="SUPFAM" id="SSF54975">
    <property type="entry name" value="Acylphosphatase/BLUF domain-like"/>
    <property type="match status" value="1"/>
</dbReference>
<dbReference type="EC" id="3.6.1.7" evidence="2 4"/>
<dbReference type="RefSeq" id="WP_306884532.1">
    <property type="nucleotide sequence ID" value="NZ_JAUSUL010000001.1"/>
</dbReference>
<keyword evidence="4 8" id="KW-0378">Hydrolase</keyword>
<dbReference type="PROSITE" id="PS51160">
    <property type="entry name" value="ACYLPHOSPHATASE_3"/>
    <property type="match status" value="1"/>
</dbReference>
<reference evidence="8" key="1">
    <citation type="submission" date="2023-07" db="EMBL/GenBank/DDBJ databases">
        <title>Genomic Encyclopedia of Type Strains, Phase IV (KMG-IV): sequencing the most valuable type-strain genomes for metagenomic binning, comparative biology and taxonomic classification.</title>
        <authorList>
            <person name="Goeker M."/>
        </authorList>
    </citation>
    <scope>NUCLEOTIDE SEQUENCE</scope>
    <source>
        <strain evidence="8">DSM 21202</strain>
    </source>
</reference>
<dbReference type="PANTHER" id="PTHR47268:SF4">
    <property type="entry name" value="ACYLPHOSPHATASE"/>
    <property type="match status" value="1"/>
</dbReference>
<evidence type="ECO:0000256" key="1">
    <source>
        <dbReference type="ARBA" id="ARBA00005614"/>
    </source>
</evidence>
<evidence type="ECO:0000313" key="9">
    <source>
        <dbReference type="Proteomes" id="UP001229244"/>
    </source>
</evidence>
<evidence type="ECO:0000256" key="4">
    <source>
        <dbReference type="PROSITE-ProRule" id="PRU00520"/>
    </source>
</evidence>
<dbReference type="Pfam" id="PF00708">
    <property type="entry name" value="Acylphosphatase"/>
    <property type="match status" value="1"/>
</dbReference>
<sequence>MSDRSVHVVISGVVQGVGYRAWLSQLADAYELGGWVRNRLTGEVEAVLSGPSEVVAEVLRECHKGPRGARVSSVHVQESRHPVTSPFEVLDTN</sequence>
<dbReference type="InterPro" id="IPR017968">
    <property type="entry name" value="Acylphosphatase_CS"/>
</dbReference>
<evidence type="ECO:0000256" key="5">
    <source>
        <dbReference type="RuleBase" id="RU004168"/>
    </source>
</evidence>
<dbReference type="PROSITE" id="PS00151">
    <property type="entry name" value="ACYLPHOSPHATASE_2"/>
    <property type="match status" value="1"/>
</dbReference>
<dbReference type="InterPro" id="IPR020456">
    <property type="entry name" value="Acylphosphatase"/>
</dbReference>
<accession>A0AAE3VMG2</accession>
<dbReference type="InterPro" id="IPR036046">
    <property type="entry name" value="Acylphosphatase-like_dom_sf"/>
</dbReference>
<feature type="active site" evidence="4">
    <location>
        <position position="20"/>
    </location>
</feature>
<evidence type="ECO:0000313" key="8">
    <source>
        <dbReference type="EMBL" id="MDQ0314747.1"/>
    </source>
</evidence>
<organism evidence="8 9">
    <name type="scientific">Amorphus orientalis</name>
    <dbReference type="NCBI Taxonomy" id="649198"/>
    <lineage>
        <taxon>Bacteria</taxon>
        <taxon>Pseudomonadati</taxon>
        <taxon>Pseudomonadota</taxon>
        <taxon>Alphaproteobacteria</taxon>
        <taxon>Hyphomicrobiales</taxon>
        <taxon>Amorphaceae</taxon>
        <taxon>Amorphus</taxon>
    </lineage>
</organism>
<comment type="similarity">
    <text evidence="1 5">Belongs to the acylphosphatase family.</text>
</comment>
<dbReference type="AlphaFoldDB" id="A0AAE3VMG2"/>
<evidence type="ECO:0000259" key="7">
    <source>
        <dbReference type="PROSITE" id="PS51160"/>
    </source>
</evidence>
<dbReference type="EMBL" id="JAUSUL010000001">
    <property type="protein sequence ID" value="MDQ0314747.1"/>
    <property type="molecule type" value="Genomic_DNA"/>
</dbReference>
<feature type="domain" description="Acylphosphatase-like" evidence="7">
    <location>
        <begin position="5"/>
        <end position="91"/>
    </location>
</feature>
<protein>
    <recommendedName>
        <fullName evidence="2 4">acylphosphatase</fullName>
        <ecNumber evidence="2 4">3.6.1.7</ecNumber>
    </recommendedName>
</protein>
<comment type="caution">
    <text evidence="8">The sequence shown here is derived from an EMBL/GenBank/DDBJ whole genome shotgun (WGS) entry which is preliminary data.</text>
</comment>
<name>A0AAE3VMG2_9HYPH</name>
<evidence type="ECO:0000256" key="3">
    <source>
        <dbReference type="ARBA" id="ARBA00047645"/>
    </source>
</evidence>
<proteinExistence type="inferred from homology"/>
<evidence type="ECO:0000256" key="6">
    <source>
        <dbReference type="SAM" id="MobiDB-lite"/>
    </source>
</evidence>
<keyword evidence="9" id="KW-1185">Reference proteome</keyword>
<comment type="catalytic activity">
    <reaction evidence="3 4">
        <text>an acyl phosphate + H2O = a carboxylate + phosphate + H(+)</text>
        <dbReference type="Rhea" id="RHEA:14965"/>
        <dbReference type="ChEBI" id="CHEBI:15377"/>
        <dbReference type="ChEBI" id="CHEBI:15378"/>
        <dbReference type="ChEBI" id="CHEBI:29067"/>
        <dbReference type="ChEBI" id="CHEBI:43474"/>
        <dbReference type="ChEBI" id="CHEBI:59918"/>
        <dbReference type="EC" id="3.6.1.7"/>
    </reaction>
</comment>
<feature type="region of interest" description="Disordered" evidence="6">
    <location>
        <begin position="70"/>
        <end position="93"/>
    </location>
</feature>
<dbReference type="GO" id="GO:0003998">
    <property type="term" value="F:acylphosphatase activity"/>
    <property type="evidence" value="ECO:0007669"/>
    <property type="project" value="UniProtKB-EC"/>
</dbReference>
<dbReference type="PANTHER" id="PTHR47268">
    <property type="entry name" value="ACYLPHOSPHATASE"/>
    <property type="match status" value="1"/>
</dbReference>
<gene>
    <name evidence="8" type="ORF">J2S73_001184</name>
</gene>
<feature type="active site" evidence="4">
    <location>
        <position position="38"/>
    </location>
</feature>
<dbReference type="InterPro" id="IPR001792">
    <property type="entry name" value="Acylphosphatase-like_dom"/>
</dbReference>